<dbReference type="Proteomes" id="UP000278962">
    <property type="component" value="Unassembled WGS sequence"/>
</dbReference>
<feature type="transmembrane region" description="Helical" evidence="2">
    <location>
        <begin position="308"/>
        <end position="325"/>
    </location>
</feature>
<dbReference type="OrthoDB" id="5242100at2"/>
<feature type="transmembrane region" description="Helical" evidence="2">
    <location>
        <begin position="283"/>
        <end position="301"/>
    </location>
</feature>
<keyword evidence="4" id="KW-1185">Reference proteome</keyword>
<dbReference type="RefSeq" id="WP_121254500.1">
    <property type="nucleotide sequence ID" value="NZ_RBIL01000002.1"/>
</dbReference>
<dbReference type="EMBL" id="RBIL01000002">
    <property type="protein sequence ID" value="RKQ86620.1"/>
    <property type="molecule type" value="Genomic_DNA"/>
</dbReference>
<evidence type="ECO:0008006" key="5">
    <source>
        <dbReference type="Google" id="ProtNLM"/>
    </source>
</evidence>
<keyword evidence="2" id="KW-0472">Membrane</keyword>
<feature type="transmembrane region" description="Helical" evidence="2">
    <location>
        <begin position="12"/>
        <end position="32"/>
    </location>
</feature>
<protein>
    <recommendedName>
        <fullName evidence="5">Glycosyltransferase RgtA/B/C/D-like domain-containing protein</fullName>
    </recommendedName>
</protein>
<keyword evidence="2" id="KW-0812">Transmembrane</keyword>
<sequence>MSEPATRDGRVRVALLWLAAAVISGFTARRYLGPLDEGVLMQAAARMADGQWPWRDFGWSYGPGQPLAVLGLGDSLLSWRVLRVAADATVAVLIWALVRDVRPRWALPAWLAAAVTAAQPTSANPTAPALAFSLGAVYLATRGRPAWAGALAGLAAFWRPDMGAIAALAAAAVLVLGDRREGAARRRDAAATASQGGDTGEGAPAAGLSSAARGRAAAAGRWRGAGLVLVSAAVVGLALYAPFLVAAGPGRVWDALVVQATRDGEYWRLPFPDGFPGGDTKDFLAWLAPYGALVVLAVAAFQRRGVGLVVLGAGAAVYFLSRADLEHAQGLLVLAAGLAALIRPRVLGAALLAVLILVGVGNRASALLRPPELATFEHVRVPPAEAAALTKTVALVQRLVPPGEPIYVAPRRSDLVSFSNPLLHRLVDRPNVLRRDVLLQAKPDEQQAIVAKLRATRPRVIIRWTDPASAAPEPNRRGRPSGSRALDDYIDGAYVLRARYGYYDVLASRSIASR</sequence>
<feature type="transmembrane region" description="Helical" evidence="2">
    <location>
        <begin position="225"/>
        <end position="247"/>
    </location>
</feature>
<evidence type="ECO:0000256" key="2">
    <source>
        <dbReference type="SAM" id="Phobius"/>
    </source>
</evidence>
<name>A0A660L4Y4_9ACTN</name>
<comment type="caution">
    <text evidence="3">The sequence shown here is derived from an EMBL/GenBank/DDBJ whole genome shotgun (WGS) entry which is preliminary data.</text>
</comment>
<evidence type="ECO:0000313" key="3">
    <source>
        <dbReference type="EMBL" id="RKQ86620.1"/>
    </source>
</evidence>
<reference evidence="3 4" key="1">
    <citation type="submission" date="2018-10" db="EMBL/GenBank/DDBJ databases">
        <title>Genomic Encyclopedia of Archaeal and Bacterial Type Strains, Phase II (KMG-II): from individual species to whole genera.</title>
        <authorList>
            <person name="Goeker M."/>
        </authorList>
    </citation>
    <scope>NUCLEOTIDE SEQUENCE [LARGE SCALE GENOMIC DNA]</scope>
    <source>
        <strain evidence="3 4">DSM 14954</strain>
    </source>
</reference>
<proteinExistence type="predicted"/>
<feature type="transmembrane region" description="Helical" evidence="2">
    <location>
        <begin position="157"/>
        <end position="177"/>
    </location>
</feature>
<evidence type="ECO:0000256" key="1">
    <source>
        <dbReference type="SAM" id="MobiDB-lite"/>
    </source>
</evidence>
<feature type="region of interest" description="Disordered" evidence="1">
    <location>
        <begin position="186"/>
        <end position="207"/>
    </location>
</feature>
<accession>A0A660L4Y4</accession>
<dbReference type="AlphaFoldDB" id="A0A660L4Y4"/>
<feature type="transmembrane region" description="Helical" evidence="2">
    <location>
        <begin position="331"/>
        <end position="360"/>
    </location>
</feature>
<evidence type="ECO:0000313" key="4">
    <source>
        <dbReference type="Proteomes" id="UP000278962"/>
    </source>
</evidence>
<keyword evidence="2" id="KW-1133">Transmembrane helix</keyword>
<organism evidence="3 4">
    <name type="scientific">Solirubrobacter pauli</name>
    <dbReference type="NCBI Taxonomy" id="166793"/>
    <lineage>
        <taxon>Bacteria</taxon>
        <taxon>Bacillati</taxon>
        <taxon>Actinomycetota</taxon>
        <taxon>Thermoleophilia</taxon>
        <taxon>Solirubrobacterales</taxon>
        <taxon>Solirubrobacteraceae</taxon>
        <taxon>Solirubrobacter</taxon>
    </lineage>
</organism>
<gene>
    <name evidence="3" type="ORF">C8N24_4634</name>
</gene>